<keyword evidence="3 10" id="KW-0479">Metal-binding</keyword>
<evidence type="ECO:0000256" key="5">
    <source>
        <dbReference type="ARBA" id="ARBA00022801"/>
    </source>
</evidence>
<dbReference type="Pfam" id="PF01471">
    <property type="entry name" value="PG_binding_1"/>
    <property type="match status" value="1"/>
</dbReference>
<evidence type="ECO:0000256" key="6">
    <source>
        <dbReference type="ARBA" id="ARBA00022833"/>
    </source>
</evidence>
<dbReference type="InterPro" id="IPR024079">
    <property type="entry name" value="MetalloPept_cat_dom_sf"/>
</dbReference>
<dbReference type="SMART" id="SM00120">
    <property type="entry name" value="HX"/>
    <property type="match status" value="4"/>
</dbReference>
<feature type="binding site" evidence="11">
    <location>
        <position position="179"/>
    </location>
    <ligand>
        <name>Zn(2+)</name>
        <dbReference type="ChEBI" id="CHEBI:29105"/>
        <label>1</label>
    </ligand>
</feature>
<dbReference type="CDD" id="cd00094">
    <property type="entry name" value="HX"/>
    <property type="match status" value="1"/>
</dbReference>
<dbReference type="InterPro" id="IPR036365">
    <property type="entry name" value="PGBD-like_sf"/>
</dbReference>
<dbReference type="EMBL" id="NEVH01011194">
    <property type="protein sequence ID" value="PNF31900.1"/>
    <property type="molecule type" value="Genomic_DNA"/>
</dbReference>
<dbReference type="InterPro" id="IPR001818">
    <property type="entry name" value="Pept_M10_metallopeptidase"/>
</dbReference>
<comment type="cofactor">
    <cofactor evidence="11">
        <name>Zn(2+)</name>
        <dbReference type="ChEBI" id="CHEBI:29105"/>
    </cofactor>
    <text evidence="11">Binds 2 Zn(2+) ions per subunit.</text>
</comment>
<keyword evidence="16" id="KW-1185">Reference proteome</keyword>
<feature type="binding site" evidence="11">
    <location>
        <position position="274"/>
    </location>
    <ligand>
        <name>Ca(2+)</name>
        <dbReference type="ChEBI" id="CHEBI:29108"/>
        <label>4</label>
    </ligand>
</feature>
<evidence type="ECO:0000256" key="12">
    <source>
        <dbReference type="PROSITE-ProRule" id="PRU01011"/>
    </source>
</evidence>
<dbReference type="SUPFAM" id="SSF55486">
    <property type="entry name" value="Metalloproteases ('zincins'), catalytic domain"/>
    <property type="match status" value="1"/>
</dbReference>
<keyword evidence="13" id="KW-0732">Signal</keyword>
<feature type="binding site" evidence="10">
    <location>
        <position position="222"/>
    </location>
    <ligand>
        <name>Zn(2+)</name>
        <dbReference type="ChEBI" id="CHEBI:29105"/>
        <label>2</label>
        <note>catalytic</note>
    </ligand>
</feature>
<dbReference type="Proteomes" id="UP000235965">
    <property type="component" value="Unassembled WGS sequence"/>
</dbReference>
<evidence type="ECO:0000256" key="9">
    <source>
        <dbReference type="PIRSR" id="PIRSR001191-1"/>
    </source>
</evidence>
<protein>
    <recommendedName>
        <fullName evidence="14">Peptidase metallopeptidase domain-containing protein</fullName>
    </recommendedName>
</protein>
<feature type="binding site" description="in inhibited form" evidence="11">
    <location>
        <position position="81"/>
    </location>
    <ligand>
        <name>Zn(2+)</name>
        <dbReference type="ChEBI" id="CHEBI:29105"/>
        <label>2</label>
        <note>catalytic</note>
    </ligand>
</feature>
<evidence type="ECO:0000259" key="14">
    <source>
        <dbReference type="SMART" id="SM00235"/>
    </source>
</evidence>
<dbReference type="OrthoDB" id="7753473at2759"/>
<evidence type="ECO:0000256" key="1">
    <source>
        <dbReference type="ARBA" id="ARBA00010370"/>
    </source>
</evidence>
<dbReference type="GO" id="GO:0008270">
    <property type="term" value="F:zinc ion binding"/>
    <property type="evidence" value="ECO:0007669"/>
    <property type="project" value="InterPro"/>
</dbReference>
<comment type="caution">
    <text evidence="15">The sequence shown here is derived from an EMBL/GenBank/DDBJ whole genome shotgun (WGS) entry which is preliminary data.</text>
</comment>
<dbReference type="SUPFAM" id="SSF47090">
    <property type="entry name" value="PGBD-like"/>
    <property type="match status" value="1"/>
</dbReference>
<feature type="binding site" evidence="11">
    <location>
        <position position="368"/>
    </location>
    <ligand>
        <name>Ca(2+)</name>
        <dbReference type="ChEBI" id="CHEBI:29108"/>
        <label>5</label>
    </ligand>
</feature>
<feature type="binding site" evidence="11">
    <location>
        <position position="320"/>
    </location>
    <ligand>
        <name>Ca(2+)</name>
        <dbReference type="ChEBI" id="CHEBI:29108"/>
        <label>4</label>
    </ligand>
</feature>
<dbReference type="GO" id="GO:0030574">
    <property type="term" value="P:collagen catabolic process"/>
    <property type="evidence" value="ECO:0007669"/>
    <property type="project" value="TreeGrafter"/>
</dbReference>
<evidence type="ECO:0000256" key="4">
    <source>
        <dbReference type="ARBA" id="ARBA00022737"/>
    </source>
</evidence>
<dbReference type="GO" id="GO:0031012">
    <property type="term" value="C:extracellular matrix"/>
    <property type="evidence" value="ECO:0007669"/>
    <property type="project" value="InterPro"/>
</dbReference>
<name>A0A2J7QTI9_9NEOP</name>
<feature type="non-terminal residue" evidence="15">
    <location>
        <position position="524"/>
    </location>
</feature>
<evidence type="ECO:0000256" key="2">
    <source>
        <dbReference type="ARBA" id="ARBA00022670"/>
    </source>
</evidence>
<dbReference type="PROSITE" id="PS51642">
    <property type="entry name" value="HEMOPEXIN_2"/>
    <property type="match status" value="4"/>
</dbReference>
<dbReference type="PANTHER" id="PTHR10201">
    <property type="entry name" value="MATRIX METALLOPROTEINASE"/>
    <property type="match status" value="1"/>
</dbReference>
<gene>
    <name evidence="15" type="ORF">B7P43_G07939</name>
</gene>
<evidence type="ECO:0000256" key="7">
    <source>
        <dbReference type="ARBA" id="ARBA00023049"/>
    </source>
</evidence>
<dbReference type="InterPro" id="IPR000585">
    <property type="entry name" value="Hemopexin-like_dom"/>
</dbReference>
<feature type="repeat" description="Hemopexin" evidence="12">
    <location>
        <begin position="270"/>
        <end position="315"/>
    </location>
</feature>
<dbReference type="CDD" id="cd04278">
    <property type="entry name" value="ZnMc_MMP"/>
    <property type="match status" value="1"/>
</dbReference>
<comment type="similarity">
    <text evidence="1">Belongs to the peptidase M10A family.</text>
</comment>
<feature type="domain" description="Peptidase metallopeptidase" evidence="14">
    <location>
        <begin position="104"/>
        <end position="259"/>
    </location>
</feature>
<dbReference type="InterPro" id="IPR036375">
    <property type="entry name" value="Hemopexin-like_dom_sf"/>
</dbReference>
<dbReference type="AlphaFoldDB" id="A0A2J7QTI9"/>
<dbReference type="InterPro" id="IPR021190">
    <property type="entry name" value="Pept_M10A"/>
</dbReference>
<reference evidence="15 16" key="1">
    <citation type="submission" date="2017-12" db="EMBL/GenBank/DDBJ databases">
        <title>Hemimetabolous genomes reveal molecular basis of termite eusociality.</title>
        <authorList>
            <person name="Harrison M.C."/>
            <person name="Jongepier E."/>
            <person name="Robertson H.M."/>
            <person name="Arning N."/>
            <person name="Bitard-Feildel T."/>
            <person name="Chao H."/>
            <person name="Childers C.P."/>
            <person name="Dinh H."/>
            <person name="Doddapaneni H."/>
            <person name="Dugan S."/>
            <person name="Gowin J."/>
            <person name="Greiner C."/>
            <person name="Han Y."/>
            <person name="Hu H."/>
            <person name="Hughes D.S.T."/>
            <person name="Huylmans A.-K."/>
            <person name="Kemena C."/>
            <person name="Kremer L.P.M."/>
            <person name="Lee S.L."/>
            <person name="Lopez-Ezquerra A."/>
            <person name="Mallet L."/>
            <person name="Monroy-Kuhn J.M."/>
            <person name="Moser A."/>
            <person name="Murali S.C."/>
            <person name="Muzny D.M."/>
            <person name="Otani S."/>
            <person name="Piulachs M.-D."/>
            <person name="Poelchau M."/>
            <person name="Qu J."/>
            <person name="Schaub F."/>
            <person name="Wada-Katsumata A."/>
            <person name="Worley K.C."/>
            <person name="Xie Q."/>
            <person name="Ylla G."/>
            <person name="Poulsen M."/>
            <person name="Gibbs R.A."/>
            <person name="Schal C."/>
            <person name="Richards S."/>
            <person name="Belles X."/>
            <person name="Korb J."/>
            <person name="Bornberg-Bauer E."/>
        </authorList>
    </citation>
    <scope>NUCLEOTIDE SEQUENCE [LARGE SCALE GENOMIC DNA]</scope>
    <source>
        <tissue evidence="15">Whole body</tissue>
    </source>
</reference>
<dbReference type="Gene3D" id="3.40.390.10">
    <property type="entry name" value="Collagenase (Catalytic Domain)"/>
    <property type="match status" value="1"/>
</dbReference>
<keyword evidence="8" id="KW-0865">Zymogen</keyword>
<keyword evidence="4" id="KW-0677">Repeat</keyword>
<feature type="binding site" evidence="11">
    <location>
        <position position="276"/>
    </location>
    <ligand>
        <name>Ca(2+)</name>
        <dbReference type="ChEBI" id="CHEBI:29108"/>
        <label>5</label>
    </ligand>
</feature>
<feature type="repeat" description="Hemopexin" evidence="12">
    <location>
        <begin position="316"/>
        <end position="361"/>
    </location>
</feature>
<feature type="repeat" description="Hemopexin" evidence="12">
    <location>
        <begin position="362"/>
        <end position="409"/>
    </location>
</feature>
<evidence type="ECO:0000256" key="3">
    <source>
        <dbReference type="ARBA" id="ARBA00022723"/>
    </source>
</evidence>
<keyword evidence="11" id="KW-0106">Calcium</keyword>
<dbReference type="Gene3D" id="2.110.10.10">
    <property type="entry name" value="Hemopexin-like domain"/>
    <property type="match status" value="1"/>
</dbReference>
<proteinExistence type="inferred from homology"/>
<feature type="binding site" evidence="11">
    <location>
        <position position="166"/>
    </location>
    <ligand>
        <name>Zn(2+)</name>
        <dbReference type="ChEBI" id="CHEBI:29105"/>
        <label>1</label>
    </ligand>
</feature>
<sequence length="524" mass="58792">MLARELMLLIILMLGSALCGREAVEFLAYYGYMNPEVLQNYSQIPNEELENALRDFQMFVGLEQTGKLDTATCDMMKKSRCGVKDKFDFEGDDRSSKRIRTASNGIPWNQKELTYRIFRYPKHLQSAAVNKVVEQAFAAWASVTDLHFRQISALADINIAFGAANHSHFHPFRPEVYGHAFFPPAGSVDFNEDWSKGNRSHSGLELFWVALHEFGHVLGVNHSMANRSIMYPYLQMGRSNPNFPFDEEDVRNIQALYGPRRPRPANLCSDSSFDAIFEYPAGVIYVLKGEYHWKLTPDGIASGYPRLNSHRWAGLPSNIDAATATSSGLTYFFKGNSYWTYYHTSPHISNPSYICVGWPGIPDNVDGAMWCGGSVFYFFKGSSYWRYAASQSPQVPASYPKLITVWGGIEGVVDDVLYVSSGYVYFFMNGTYSRYNCATGGIDHAHHNQPDYPRPVGRWWFQCDRNVAEENVSSSNPFTINSTETTIEDTAVSSTSSPTTIEDTTVSTTANPTTIADKTISTIA</sequence>
<keyword evidence="6 10" id="KW-0862">Zinc</keyword>
<dbReference type="GO" id="GO:0006508">
    <property type="term" value="P:proteolysis"/>
    <property type="evidence" value="ECO:0007669"/>
    <property type="project" value="UniProtKB-KW"/>
</dbReference>
<dbReference type="EMBL" id="NEVH01011194">
    <property type="protein sequence ID" value="PNF31901.1"/>
    <property type="molecule type" value="Genomic_DNA"/>
</dbReference>
<dbReference type="InterPro" id="IPR033739">
    <property type="entry name" value="M10A_MMP"/>
</dbReference>
<dbReference type="SMART" id="SM00235">
    <property type="entry name" value="ZnMc"/>
    <property type="match status" value="1"/>
</dbReference>
<dbReference type="PANTHER" id="PTHR10201:SF323">
    <property type="entry name" value="MATRIX METALLOPROTEINASE-21"/>
    <property type="match status" value="1"/>
</dbReference>
<feature type="binding site" evidence="11">
    <location>
        <position position="230"/>
    </location>
    <ligand>
        <name>Zn(2+)</name>
        <dbReference type="ChEBI" id="CHEBI:29105"/>
        <label>2</label>
        <note>catalytic</note>
    </ligand>
</feature>
<dbReference type="EMBL" id="NEVH01011194">
    <property type="protein sequence ID" value="PNF31899.1"/>
    <property type="molecule type" value="Genomic_DNA"/>
</dbReference>
<dbReference type="PRINTS" id="PR00138">
    <property type="entry name" value="MATRIXIN"/>
</dbReference>
<dbReference type="Pfam" id="PF00413">
    <property type="entry name" value="Peptidase_M10"/>
    <property type="match status" value="1"/>
</dbReference>
<feature type="binding site" evidence="11">
    <location>
        <position position="156"/>
    </location>
    <ligand>
        <name>Ca(2+)</name>
        <dbReference type="ChEBI" id="CHEBI:29108"/>
        <label>2</label>
    </ligand>
</feature>
<dbReference type="InterPro" id="IPR006026">
    <property type="entry name" value="Peptidase_Metallo"/>
</dbReference>
<feature type="binding site" evidence="10">
    <location>
        <position position="216"/>
    </location>
    <ligand>
        <name>Zn(2+)</name>
        <dbReference type="ChEBI" id="CHEBI:29105"/>
        <label>2</label>
        <note>catalytic</note>
    </ligand>
</feature>
<dbReference type="Pfam" id="PF00045">
    <property type="entry name" value="Hemopexin"/>
    <property type="match status" value="3"/>
</dbReference>
<feature type="active site" evidence="9">
    <location>
        <position position="213"/>
    </location>
</feature>
<feature type="binding site" evidence="11">
    <location>
        <position position="414"/>
    </location>
    <ligand>
        <name>Ca(2+)</name>
        <dbReference type="ChEBI" id="CHEBI:29108"/>
        <label>4</label>
    </ligand>
</feature>
<feature type="binding site" evidence="11">
    <location>
        <position position="322"/>
    </location>
    <ligand>
        <name>Ca(2+)</name>
        <dbReference type="ChEBI" id="CHEBI:29108"/>
        <label>5</label>
    </ligand>
</feature>
<feature type="chain" id="PRO_5014559402" description="Peptidase metallopeptidase domain-containing protein" evidence="13">
    <location>
        <begin position="24"/>
        <end position="524"/>
    </location>
</feature>
<accession>A0A2J7QTI9</accession>
<feature type="signal peptide" evidence="13">
    <location>
        <begin position="1"/>
        <end position="23"/>
    </location>
</feature>
<evidence type="ECO:0000256" key="13">
    <source>
        <dbReference type="SAM" id="SignalP"/>
    </source>
</evidence>
<dbReference type="GO" id="GO:0004222">
    <property type="term" value="F:metalloendopeptidase activity"/>
    <property type="evidence" value="ECO:0007669"/>
    <property type="project" value="InterPro"/>
</dbReference>
<evidence type="ECO:0000256" key="11">
    <source>
        <dbReference type="PIRSR" id="PIRSR621190-2"/>
    </source>
</evidence>
<feature type="binding site" evidence="10">
    <location>
        <position position="212"/>
    </location>
    <ligand>
        <name>Zn(2+)</name>
        <dbReference type="ChEBI" id="CHEBI:29105"/>
        <label>2</label>
        <note>catalytic</note>
    </ligand>
</feature>
<dbReference type="SUPFAM" id="SSF50923">
    <property type="entry name" value="Hemopexin-like domain"/>
    <property type="match status" value="1"/>
</dbReference>
<comment type="cofactor">
    <cofactor evidence="11">
        <name>Ca(2+)</name>
        <dbReference type="ChEBI" id="CHEBI:29108"/>
    </cofactor>
    <text evidence="11">Can bind about 5 Ca(2+) ions per subunit.</text>
</comment>
<keyword evidence="2" id="KW-0645">Protease</keyword>
<organism evidence="15 16">
    <name type="scientific">Cryptotermes secundus</name>
    <dbReference type="NCBI Taxonomy" id="105785"/>
    <lineage>
        <taxon>Eukaryota</taxon>
        <taxon>Metazoa</taxon>
        <taxon>Ecdysozoa</taxon>
        <taxon>Arthropoda</taxon>
        <taxon>Hexapoda</taxon>
        <taxon>Insecta</taxon>
        <taxon>Pterygota</taxon>
        <taxon>Neoptera</taxon>
        <taxon>Polyneoptera</taxon>
        <taxon>Dictyoptera</taxon>
        <taxon>Blattodea</taxon>
        <taxon>Blattoidea</taxon>
        <taxon>Termitoidae</taxon>
        <taxon>Kalotermitidae</taxon>
        <taxon>Cryptotermitinae</taxon>
        <taxon>Cryptotermes</taxon>
    </lineage>
</organism>
<evidence type="ECO:0000256" key="10">
    <source>
        <dbReference type="PIRSR" id="PIRSR001191-2"/>
    </source>
</evidence>
<evidence type="ECO:0000256" key="8">
    <source>
        <dbReference type="ARBA" id="ARBA00023145"/>
    </source>
</evidence>
<feature type="binding site" evidence="11">
    <location>
        <position position="416"/>
    </location>
    <ligand>
        <name>Ca(2+)</name>
        <dbReference type="ChEBI" id="CHEBI:29108"/>
        <label>5</label>
    </ligand>
</feature>
<evidence type="ECO:0000313" key="15">
    <source>
        <dbReference type="EMBL" id="PNF31901.1"/>
    </source>
</evidence>
<evidence type="ECO:0000313" key="16">
    <source>
        <dbReference type="Proteomes" id="UP000235965"/>
    </source>
</evidence>
<dbReference type="InterPro" id="IPR018487">
    <property type="entry name" value="Hemopexin-like_repeat"/>
</dbReference>
<feature type="repeat" description="Hemopexin" evidence="12">
    <location>
        <begin position="410"/>
        <end position="463"/>
    </location>
</feature>
<dbReference type="PIRSF" id="PIRSF001191">
    <property type="entry name" value="Peptidase_M10A_matrix"/>
    <property type="match status" value="1"/>
</dbReference>
<dbReference type="InterPro" id="IPR002477">
    <property type="entry name" value="Peptidoglycan-bd-like"/>
</dbReference>
<keyword evidence="5" id="KW-0378">Hydrolase</keyword>
<keyword evidence="7" id="KW-0482">Metalloprotease</keyword>
<dbReference type="GO" id="GO:0030198">
    <property type="term" value="P:extracellular matrix organization"/>
    <property type="evidence" value="ECO:0007669"/>
    <property type="project" value="TreeGrafter"/>
</dbReference>